<reference evidence="1" key="2">
    <citation type="journal article" date="2022" name="New Phytol.">
        <title>Evolutionary transition to the ectomycorrhizal habit in the genomes of a hyperdiverse lineage of mushroom-forming fungi.</title>
        <authorList>
            <person name="Looney B."/>
            <person name="Miyauchi S."/>
            <person name="Morin E."/>
            <person name="Drula E."/>
            <person name="Courty P.E."/>
            <person name="Kohler A."/>
            <person name="Kuo A."/>
            <person name="LaButti K."/>
            <person name="Pangilinan J."/>
            <person name="Lipzen A."/>
            <person name="Riley R."/>
            <person name="Andreopoulos W."/>
            <person name="He G."/>
            <person name="Johnson J."/>
            <person name="Nolan M."/>
            <person name="Tritt A."/>
            <person name="Barry K.W."/>
            <person name="Grigoriev I.V."/>
            <person name="Nagy L.G."/>
            <person name="Hibbett D."/>
            <person name="Henrissat B."/>
            <person name="Matheny P.B."/>
            <person name="Labbe J."/>
            <person name="Martin F.M."/>
        </authorList>
    </citation>
    <scope>NUCLEOTIDE SEQUENCE</scope>
    <source>
        <strain evidence="1">HHB10654</strain>
    </source>
</reference>
<organism evidence="1 2">
    <name type="scientific">Artomyces pyxidatus</name>
    <dbReference type="NCBI Taxonomy" id="48021"/>
    <lineage>
        <taxon>Eukaryota</taxon>
        <taxon>Fungi</taxon>
        <taxon>Dikarya</taxon>
        <taxon>Basidiomycota</taxon>
        <taxon>Agaricomycotina</taxon>
        <taxon>Agaricomycetes</taxon>
        <taxon>Russulales</taxon>
        <taxon>Auriscalpiaceae</taxon>
        <taxon>Artomyces</taxon>
    </lineage>
</organism>
<dbReference type="EMBL" id="MU277208">
    <property type="protein sequence ID" value="KAI0062289.1"/>
    <property type="molecule type" value="Genomic_DNA"/>
</dbReference>
<accession>A0ACB8T0E9</accession>
<gene>
    <name evidence="1" type="ORF">BV25DRAFT_667259</name>
</gene>
<comment type="caution">
    <text evidence="1">The sequence shown here is derived from an EMBL/GenBank/DDBJ whole genome shotgun (WGS) entry which is preliminary data.</text>
</comment>
<dbReference type="Proteomes" id="UP000814140">
    <property type="component" value="Unassembled WGS sequence"/>
</dbReference>
<name>A0ACB8T0E9_9AGAM</name>
<keyword evidence="2" id="KW-1185">Reference proteome</keyword>
<reference evidence="1" key="1">
    <citation type="submission" date="2021-03" db="EMBL/GenBank/DDBJ databases">
        <authorList>
            <consortium name="DOE Joint Genome Institute"/>
            <person name="Ahrendt S."/>
            <person name="Looney B.P."/>
            <person name="Miyauchi S."/>
            <person name="Morin E."/>
            <person name="Drula E."/>
            <person name="Courty P.E."/>
            <person name="Chicoki N."/>
            <person name="Fauchery L."/>
            <person name="Kohler A."/>
            <person name="Kuo A."/>
            <person name="Labutti K."/>
            <person name="Pangilinan J."/>
            <person name="Lipzen A."/>
            <person name="Riley R."/>
            <person name="Andreopoulos W."/>
            <person name="He G."/>
            <person name="Johnson J."/>
            <person name="Barry K.W."/>
            <person name="Grigoriev I.V."/>
            <person name="Nagy L."/>
            <person name="Hibbett D."/>
            <person name="Henrissat B."/>
            <person name="Matheny P.B."/>
            <person name="Labbe J."/>
            <person name="Martin F."/>
        </authorList>
    </citation>
    <scope>NUCLEOTIDE SEQUENCE</scope>
    <source>
        <strain evidence="1">HHB10654</strain>
    </source>
</reference>
<evidence type="ECO:0000313" key="2">
    <source>
        <dbReference type="Proteomes" id="UP000814140"/>
    </source>
</evidence>
<sequence>MCRFLANPEIPVLIRFGTGHPPPCTGTHACPSLRYDCRNGTMKSSLRRIVRCLMLSSASGFIQLPIFKVDATTSEPTHSTSISNMCHWRRVTNTFLRCGHNHDLPEEMIVCDSRWCKFSDRHPPDCLPPACTQTCLQFRQFPQMFNPQINGFCPACIASGRAG</sequence>
<protein>
    <submittedName>
        <fullName evidence="1">Uncharacterized protein</fullName>
    </submittedName>
</protein>
<proteinExistence type="predicted"/>
<evidence type="ECO:0000313" key="1">
    <source>
        <dbReference type="EMBL" id="KAI0062289.1"/>
    </source>
</evidence>